<dbReference type="InterPro" id="IPR032296">
    <property type="entry name" value="CEBP_ZZ"/>
</dbReference>
<organism evidence="5">
    <name type="scientific">Schistocephalus solidus</name>
    <name type="common">Tapeworm</name>
    <dbReference type="NCBI Taxonomy" id="70667"/>
    <lineage>
        <taxon>Eukaryota</taxon>
        <taxon>Metazoa</taxon>
        <taxon>Spiralia</taxon>
        <taxon>Lophotrochozoa</taxon>
        <taxon>Platyhelminthes</taxon>
        <taxon>Cestoda</taxon>
        <taxon>Eucestoda</taxon>
        <taxon>Diphyllobothriidea</taxon>
        <taxon>Diphyllobothriidae</taxon>
        <taxon>Schistocephalus</taxon>
    </lineage>
</organism>
<feature type="compositionally biased region" description="Low complexity" evidence="3">
    <location>
        <begin position="299"/>
        <end position="308"/>
    </location>
</feature>
<dbReference type="GO" id="GO:0043022">
    <property type="term" value="F:ribosome binding"/>
    <property type="evidence" value="ECO:0007669"/>
    <property type="project" value="TreeGrafter"/>
</dbReference>
<dbReference type="GO" id="GO:0005737">
    <property type="term" value="C:cytoplasm"/>
    <property type="evidence" value="ECO:0007669"/>
    <property type="project" value="TreeGrafter"/>
</dbReference>
<dbReference type="EMBL" id="GEEE01020643">
    <property type="protein sequence ID" value="JAP42582.1"/>
    <property type="molecule type" value="Transcribed_RNA"/>
</dbReference>
<feature type="domain" description="RRM" evidence="4">
    <location>
        <begin position="722"/>
        <end position="819"/>
    </location>
</feature>
<dbReference type="PROSITE" id="PS50102">
    <property type="entry name" value="RRM"/>
    <property type="match status" value="1"/>
</dbReference>
<name>A0A0X3P3Q3_SCHSO</name>
<sequence length="979" mass="105258">MWTPPSEDTGKFCNPSEQSCQRGSTLDASRLKPTPSYPANIPTTQRHHDLTSQAYSNYQEVKLKDPLSSTPKARPCLAGTQAMQHLVRNQPTPSHFSQTIHGYDGELSKFNIARGLLNPSHSNQLDNDSSGFGSISDTMTSRLSAPGSAPTQRLTPDEIEYVAQKLRDGVRLCDEASKKPAFDAGASASLGSRLLRHFGALSPTNQTSSPHSVSMTEVELQRSRSLETSEQASTSCHCYATQHEFAFSTPLNTTTNTNINTGSNVQHLGKDMLMLEENLASAARYVEELTDCESRRASRSSSGTRGATVDAAADRPSPVSEAQPSFRSSEVKEGNEGRLFEQQEGEGELPAPSSPTGSSIGGGVTDAKTTAALTSPSVSAPVSESVSASYSPQQISLLSALLQQLSQTDAGLSNFATNELLMALRPPKTSPPQPAPCITKVRQSQQQQQSRVPLASRKEVTCQGPDSPSDPARSVLRGVGSGAGAGNHAAIASLLNNQSLNLQAALAALSPAALNLILSSFSNPYTVDLLAEARQLLMKATPNQAGLQSSSGNSGLLAVVASLLAGNSDEALPTLLSNTAPIMALAATLDSSHGILSGKASINNNNNNSGGGGGGGGSAGKGSFLQGRTGLPGSDVPYSRRNQCPYACSKQAYSFVHRRAADDLPQMVTPFCQTLSSFEGDIDRAATLYRNSASNVAQRMDVAYQWSGKLPMRNYESMNFSRKVFLGGVPWDSSSDDLIYAFSRFGNVSVLWPQRDGYAFCSVHDNSDRVSTPKGYCYLLFEHESCVCNLLSCCVRDPISGGDYYKLSGPKLKSKDVQVIPWVISDSQYTPNPSVRTDSGNTVFVGALHGMITAEALARIMSSLFGEVTFAALDTDKYKYPIGSGRIVFADNRSYMKAVTANFVEVRTPKFTKTLQIDPFLEDSPCNNCLNSPGIYFCRAFECFRYFCPTCWHQWHNVTESLANHKPLRRSLKPFSDRI</sequence>
<dbReference type="Pfam" id="PF16366">
    <property type="entry name" value="CEBP_ZZ"/>
    <property type="match status" value="1"/>
</dbReference>
<dbReference type="GO" id="GO:0045202">
    <property type="term" value="C:synapse"/>
    <property type="evidence" value="ECO:0007669"/>
    <property type="project" value="TreeGrafter"/>
</dbReference>
<gene>
    <name evidence="5" type="primary">CPEB1</name>
    <name evidence="5" type="ORF">TR167502</name>
</gene>
<dbReference type="GO" id="GO:0000900">
    <property type="term" value="F:mRNA regulatory element binding translation repressor activity"/>
    <property type="evidence" value="ECO:0007669"/>
    <property type="project" value="TreeGrafter"/>
</dbReference>
<dbReference type="InterPro" id="IPR034819">
    <property type="entry name" value="CPEB"/>
</dbReference>
<dbReference type="CDD" id="cd19757">
    <property type="entry name" value="Bbox1"/>
    <property type="match status" value="1"/>
</dbReference>
<dbReference type="GO" id="GO:0043005">
    <property type="term" value="C:neuron projection"/>
    <property type="evidence" value="ECO:0007669"/>
    <property type="project" value="TreeGrafter"/>
</dbReference>
<feature type="compositionally biased region" description="Gly residues" evidence="3">
    <location>
        <begin position="609"/>
        <end position="620"/>
    </location>
</feature>
<feature type="compositionally biased region" description="Basic and acidic residues" evidence="3">
    <location>
        <begin position="329"/>
        <end position="341"/>
    </location>
</feature>
<evidence type="ECO:0000313" key="5">
    <source>
        <dbReference type="EMBL" id="JAP42582.1"/>
    </source>
</evidence>
<dbReference type="InterPro" id="IPR038446">
    <property type="entry name" value="CEBP_ZZ_sf"/>
</dbReference>
<dbReference type="CDD" id="cd12725">
    <property type="entry name" value="RRM2_CPEB1"/>
    <property type="match status" value="1"/>
</dbReference>
<dbReference type="AlphaFoldDB" id="A0A0X3P3Q3"/>
<dbReference type="PANTHER" id="PTHR12566:SF9">
    <property type="entry name" value="CYTOPLASMIC POLYADENYLATION ELEMENT-BINDING PROTEIN 1"/>
    <property type="match status" value="1"/>
</dbReference>
<dbReference type="SUPFAM" id="SSF54928">
    <property type="entry name" value="RNA-binding domain, RBD"/>
    <property type="match status" value="1"/>
</dbReference>
<feature type="compositionally biased region" description="Low complexity" evidence="3">
    <location>
        <begin position="441"/>
        <end position="452"/>
    </location>
</feature>
<evidence type="ECO:0000259" key="4">
    <source>
        <dbReference type="PROSITE" id="PS50102"/>
    </source>
</evidence>
<dbReference type="GO" id="GO:0005634">
    <property type="term" value="C:nucleus"/>
    <property type="evidence" value="ECO:0007669"/>
    <property type="project" value="TreeGrafter"/>
</dbReference>
<dbReference type="Pfam" id="PF16367">
    <property type="entry name" value="RRM_7"/>
    <property type="match status" value="1"/>
</dbReference>
<dbReference type="InterPro" id="IPR035979">
    <property type="entry name" value="RBD_domain_sf"/>
</dbReference>
<reference evidence="5" key="1">
    <citation type="submission" date="2016-01" db="EMBL/GenBank/DDBJ databases">
        <title>Reference transcriptome for the parasite Schistocephalus solidus: insights into the molecular evolution of parasitism.</title>
        <authorList>
            <person name="Hebert F.O."/>
            <person name="Grambauer S."/>
            <person name="Barber I."/>
            <person name="Landry C.R."/>
            <person name="Aubin-Horth N."/>
        </authorList>
    </citation>
    <scope>NUCLEOTIDE SEQUENCE</scope>
</reference>
<dbReference type="Gene3D" id="3.30.70.330">
    <property type="match status" value="2"/>
</dbReference>
<feature type="region of interest" description="Disordered" evidence="3">
    <location>
        <begin position="607"/>
        <end position="636"/>
    </location>
</feature>
<protein>
    <submittedName>
        <fullName evidence="5">Cytoplasmic polyadenylation element-binding protein 1</fullName>
    </submittedName>
</protein>
<dbReference type="Gene3D" id="4.10.640.40">
    <property type="entry name" value="Cytoplasmic polyadenylation element-binding protein, ZZ domain"/>
    <property type="match status" value="1"/>
</dbReference>
<dbReference type="InterPro" id="IPR012677">
    <property type="entry name" value="Nucleotide-bd_a/b_plait_sf"/>
</dbReference>
<evidence type="ECO:0000256" key="2">
    <source>
        <dbReference type="PROSITE-ProRule" id="PRU00176"/>
    </source>
</evidence>
<keyword evidence="1 2" id="KW-0694">RNA-binding</keyword>
<dbReference type="InterPro" id="IPR000504">
    <property type="entry name" value="RRM_dom"/>
</dbReference>
<dbReference type="PANTHER" id="PTHR12566">
    <property type="entry name" value="CYTOPLASMIC POLYADENYLATION ELEMENT BINDING PROTEIN CPEB"/>
    <property type="match status" value="1"/>
</dbReference>
<evidence type="ECO:0000256" key="1">
    <source>
        <dbReference type="ARBA" id="ARBA00022884"/>
    </source>
</evidence>
<dbReference type="FunFam" id="3.30.70.330:FF:000054">
    <property type="entry name" value="Cytoplasmic polyadenylation element-binding protein 1"/>
    <property type="match status" value="1"/>
</dbReference>
<feature type="compositionally biased region" description="Polar residues" evidence="3">
    <location>
        <begin position="15"/>
        <end position="27"/>
    </location>
</feature>
<feature type="region of interest" description="Disordered" evidence="3">
    <location>
        <begin position="121"/>
        <end position="153"/>
    </location>
</feature>
<accession>A0A0X3P3Q3</accession>
<feature type="region of interest" description="Disordered" evidence="3">
    <location>
        <begin position="425"/>
        <end position="479"/>
    </location>
</feature>
<dbReference type="GO" id="GO:2000766">
    <property type="term" value="P:negative regulation of cytoplasmic translation"/>
    <property type="evidence" value="ECO:0007669"/>
    <property type="project" value="TreeGrafter"/>
</dbReference>
<dbReference type="GO" id="GO:0008135">
    <property type="term" value="F:translation factor activity, RNA binding"/>
    <property type="evidence" value="ECO:0007669"/>
    <property type="project" value="TreeGrafter"/>
</dbReference>
<feature type="region of interest" description="Disordered" evidence="3">
    <location>
        <begin position="293"/>
        <end position="366"/>
    </location>
</feature>
<evidence type="ECO:0000256" key="3">
    <source>
        <dbReference type="SAM" id="MobiDB-lite"/>
    </source>
</evidence>
<dbReference type="SMART" id="SM00360">
    <property type="entry name" value="RRM"/>
    <property type="match status" value="2"/>
</dbReference>
<proteinExistence type="predicted"/>
<feature type="region of interest" description="Disordered" evidence="3">
    <location>
        <begin position="1"/>
        <end position="47"/>
    </location>
</feature>
<dbReference type="GO" id="GO:0003730">
    <property type="term" value="F:mRNA 3'-UTR binding"/>
    <property type="evidence" value="ECO:0007669"/>
    <property type="project" value="InterPro"/>
</dbReference>